<evidence type="ECO:0000313" key="2">
    <source>
        <dbReference type="Proteomes" id="UP000236959"/>
    </source>
</evidence>
<accession>A0A2S3UPV1</accession>
<reference evidence="1 2" key="1">
    <citation type="submission" date="2018-01" db="EMBL/GenBank/DDBJ databases">
        <title>Genomic Encyclopedia of Archaeal and Bacterial Type Strains, Phase II (KMG-II): from individual species to whole genera.</title>
        <authorList>
            <person name="Goeker M."/>
        </authorList>
    </citation>
    <scope>NUCLEOTIDE SEQUENCE [LARGE SCALE GENOMIC DNA]</scope>
    <source>
        <strain evidence="1 2">DSM 17023</strain>
    </source>
</reference>
<dbReference type="Proteomes" id="UP000236959">
    <property type="component" value="Unassembled WGS sequence"/>
</dbReference>
<dbReference type="AlphaFoldDB" id="A0A2S3UPV1"/>
<sequence>MITMCRNTGSFRLSSLLGAGCLAVALLVNPAVPLFPASQPAMAQSVRMVPEGNRIRSQPNIPYASSRRTAASRSSYDAKFEKVLGVLKRDRGLISSIKRVASRYGIDPIHIIGAIVGEHTYNYDTLDSAQSYYVKALAYAGVRINFEINGEHVETFVERPQFDRCRKAHIQESSDRRWSCYENVWNSKFRGRSVEGVRYPKKNFNEAFFQPLFAGQSFGLGQLSPLTVLKMTDRVARQSNFRKLQATNAESVYKATMDPNISLHYMAAIIQDSIAAYKSVGKVDISNNPGLTATLYNLGDPWSRAAKFRRSGQTWPRENYYGWLVNDRIDDLRALL</sequence>
<dbReference type="InterPro" id="IPR009842">
    <property type="entry name" value="DUF1402"/>
</dbReference>
<organism evidence="1 2">
    <name type="scientific">Roseibium marinum</name>
    <dbReference type="NCBI Taxonomy" id="281252"/>
    <lineage>
        <taxon>Bacteria</taxon>
        <taxon>Pseudomonadati</taxon>
        <taxon>Pseudomonadota</taxon>
        <taxon>Alphaproteobacteria</taxon>
        <taxon>Hyphomicrobiales</taxon>
        <taxon>Stappiaceae</taxon>
        <taxon>Roseibium</taxon>
    </lineage>
</organism>
<comment type="caution">
    <text evidence="1">The sequence shown here is derived from an EMBL/GenBank/DDBJ whole genome shotgun (WGS) entry which is preliminary data.</text>
</comment>
<gene>
    <name evidence="1" type="ORF">CLV41_108170</name>
</gene>
<name>A0A2S3UPV1_9HYPH</name>
<protein>
    <submittedName>
        <fullName evidence="1">Uncharacterized protein DUF1402</fullName>
    </submittedName>
</protein>
<keyword evidence="2" id="KW-1185">Reference proteome</keyword>
<dbReference type="Pfam" id="PF07182">
    <property type="entry name" value="DUF1402"/>
    <property type="match status" value="1"/>
</dbReference>
<evidence type="ECO:0000313" key="1">
    <source>
        <dbReference type="EMBL" id="POF29745.1"/>
    </source>
</evidence>
<proteinExistence type="predicted"/>
<dbReference type="EMBL" id="PPCN01000008">
    <property type="protein sequence ID" value="POF29745.1"/>
    <property type="molecule type" value="Genomic_DNA"/>
</dbReference>